<comment type="caution">
    <text evidence="4">The sequence shown here is derived from an EMBL/GenBank/DDBJ whole genome shotgun (WGS) entry which is preliminary data.</text>
</comment>
<feature type="domain" description="FecR protein" evidence="2">
    <location>
        <begin position="192"/>
        <end position="286"/>
    </location>
</feature>
<proteinExistence type="predicted"/>
<dbReference type="InterPro" id="IPR032508">
    <property type="entry name" value="FecR_C"/>
</dbReference>
<dbReference type="Pfam" id="PF16344">
    <property type="entry name" value="FecR_C"/>
    <property type="match status" value="1"/>
</dbReference>
<keyword evidence="1" id="KW-0472">Membrane</keyword>
<feature type="transmembrane region" description="Helical" evidence="1">
    <location>
        <begin position="91"/>
        <end position="111"/>
    </location>
</feature>
<dbReference type="AlphaFoldDB" id="A0A561P769"/>
<dbReference type="InterPro" id="IPR012373">
    <property type="entry name" value="Ferrdict_sens_TM"/>
</dbReference>
<dbReference type="InterPro" id="IPR006860">
    <property type="entry name" value="FecR"/>
</dbReference>
<gene>
    <name evidence="4" type="ORF">FHW36_111135</name>
</gene>
<feature type="domain" description="Protein FecR C-terminal" evidence="3">
    <location>
        <begin position="330"/>
        <end position="396"/>
    </location>
</feature>
<dbReference type="Pfam" id="PF04773">
    <property type="entry name" value="FecR"/>
    <property type="match status" value="1"/>
</dbReference>
<dbReference type="PANTHER" id="PTHR30273">
    <property type="entry name" value="PERIPLASMIC SIGNAL SENSOR AND SIGMA FACTOR ACTIVATOR FECR-RELATED"/>
    <property type="match status" value="1"/>
</dbReference>
<reference evidence="4 5" key="1">
    <citation type="submission" date="2019-06" db="EMBL/GenBank/DDBJ databases">
        <title>Sorghum-associated microbial communities from plants grown in Nebraska, USA.</title>
        <authorList>
            <person name="Schachtman D."/>
        </authorList>
    </citation>
    <scope>NUCLEOTIDE SEQUENCE [LARGE SCALE GENOMIC DNA]</scope>
    <source>
        <strain evidence="4 5">1209</strain>
    </source>
</reference>
<name>A0A561P769_9BACT</name>
<dbReference type="Proteomes" id="UP000320811">
    <property type="component" value="Unassembled WGS sequence"/>
</dbReference>
<accession>A0A561P769</accession>
<evidence type="ECO:0000313" key="4">
    <source>
        <dbReference type="EMBL" id="TWF33944.1"/>
    </source>
</evidence>
<evidence type="ECO:0000259" key="2">
    <source>
        <dbReference type="Pfam" id="PF04773"/>
    </source>
</evidence>
<keyword evidence="1" id="KW-0812">Transmembrane</keyword>
<dbReference type="Gene3D" id="3.55.50.30">
    <property type="match status" value="1"/>
</dbReference>
<dbReference type="GO" id="GO:0016989">
    <property type="term" value="F:sigma factor antagonist activity"/>
    <property type="evidence" value="ECO:0007669"/>
    <property type="project" value="TreeGrafter"/>
</dbReference>
<evidence type="ECO:0000259" key="3">
    <source>
        <dbReference type="Pfam" id="PF16344"/>
    </source>
</evidence>
<keyword evidence="5" id="KW-1185">Reference proteome</keyword>
<protein>
    <submittedName>
        <fullName evidence="4">FecR family protein</fullName>
    </submittedName>
</protein>
<dbReference type="EMBL" id="VIWO01000011">
    <property type="protein sequence ID" value="TWF33944.1"/>
    <property type="molecule type" value="Genomic_DNA"/>
</dbReference>
<dbReference type="OrthoDB" id="704021at2"/>
<organism evidence="4 5">
    <name type="scientific">Chitinophaga polysaccharea</name>
    <dbReference type="NCBI Taxonomy" id="1293035"/>
    <lineage>
        <taxon>Bacteria</taxon>
        <taxon>Pseudomonadati</taxon>
        <taxon>Bacteroidota</taxon>
        <taxon>Chitinophagia</taxon>
        <taxon>Chitinophagales</taxon>
        <taxon>Chitinophagaceae</taxon>
        <taxon>Chitinophaga</taxon>
    </lineage>
</organism>
<dbReference type="PANTHER" id="PTHR30273:SF2">
    <property type="entry name" value="PROTEIN FECR"/>
    <property type="match status" value="1"/>
</dbReference>
<keyword evidence="1" id="KW-1133">Transmembrane helix</keyword>
<dbReference type="FunFam" id="2.60.120.1440:FF:000001">
    <property type="entry name" value="Putative anti-sigma factor"/>
    <property type="match status" value="1"/>
</dbReference>
<sequence length="398" mass="44634">MKLPNRLDDLIEKAINGTIADEERRELLAFLATPEGKSIYDDLFEQLAEQSVEGNNIFSAQEATSLFQQINEEIRDQSPVVSPKIFKLKPILAGVAACMLLLISLFSYRFFVRTKWETAQQKMAKAMPAPRPATGIMLTLADGRQIALDSAKKGETFEQKGSSAVNNEKGTLSYTLPVEDTTGKAETVFNTLTIPRGKQYKVILPDGSQVWLNAASSLHYPTQFPDGERKVELSGEAYFDIVKNDRKPFKVVTEKQTITVLGTAFNVKAYTDESYTKTTLIEGRVKLESPGTNNGGIILKPGEQGMLDDGRLQIKAVDTRENIAWRSDLFYFSNTDLKEVAYQLQRWYDIDVDFSSLPAAKLYGQLPRSTPLPQLLKVIEKTTNIKLRVNNSRLYVEQ</sequence>
<evidence type="ECO:0000313" key="5">
    <source>
        <dbReference type="Proteomes" id="UP000320811"/>
    </source>
</evidence>
<dbReference type="Gene3D" id="2.60.120.1440">
    <property type="match status" value="1"/>
</dbReference>
<dbReference type="RefSeq" id="WP_145674006.1">
    <property type="nucleotide sequence ID" value="NZ_VIWO01000011.1"/>
</dbReference>
<evidence type="ECO:0000256" key="1">
    <source>
        <dbReference type="SAM" id="Phobius"/>
    </source>
</evidence>